<dbReference type="Pfam" id="PF08708">
    <property type="entry name" value="PriCT_1"/>
    <property type="match status" value="1"/>
</dbReference>
<dbReference type="Pfam" id="PF03090">
    <property type="entry name" value="Replicase"/>
    <property type="match status" value="1"/>
</dbReference>
<name>A0A9Q7NVD0_ECOLX</name>
<dbReference type="AlphaFoldDB" id="A0A9Q7NVD0"/>
<evidence type="ECO:0000259" key="1">
    <source>
        <dbReference type="Pfam" id="PF08708"/>
    </source>
</evidence>
<comment type="caution">
    <text evidence="2">The sequence shown here is derived from an EMBL/GenBank/DDBJ whole genome shotgun (WGS) entry which is preliminary data.</text>
</comment>
<evidence type="ECO:0000313" key="3">
    <source>
        <dbReference type="Proteomes" id="UP000290652"/>
    </source>
</evidence>
<dbReference type="RefSeq" id="WP_128542759.1">
    <property type="nucleotide sequence ID" value="NZ_SCIU01000110.1"/>
</dbReference>
<accession>A0A9Q7NVD0</accession>
<gene>
    <name evidence="2" type="ORF">EPS97_23935</name>
</gene>
<dbReference type="Proteomes" id="UP000290652">
    <property type="component" value="Unassembled WGS sequence"/>
</dbReference>
<sequence length="285" mass="33140">MILQKEYSRSDFINQIISRPFCTDDFKRDGIYRTNKRRALNSVYIEHNNDSFINSIVFDIDSDTAAIAWQDADIPKPNFITQNPANGHAHLFYALSSPVCITENARRKPQKLLKGVIEGLTERLGADPCYTGKITKNPLNPRWRTFWNEQPRFELNYLCEFIDTNKRVKKEVRKSIVAEGRNTALFDNLRFYAYSIIFKYQKNDDFCGFMSALEEEAENINDSFEDPLGFKEINHTIRSISSWVWGTFDSDTFSEIQSNRAKKAKGKIKSKTKNKLSRILMINEE</sequence>
<reference evidence="2 3" key="1">
    <citation type="submission" date="2019-01" db="EMBL/GenBank/DDBJ databases">
        <title>Genomic analysis of febrile catheter-associated UTI E. coli isolates.</title>
        <authorList>
            <person name="Potter R."/>
            <person name="Zou Z."/>
            <person name="Henderson J."/>
            <person name="Dantas G."/>
        </authorList>
    </citation>
    <scope>NUCLEOTIDE SEQUENCE [LARGE SCALE GENOMIC DNA]</scope>
    <source>
        <strain evidence="2 3">49_rectal</strain>
    </source>
</reference>
<dbReference type="EMBL" id="SCIU01000110">
    <property type="protein sequence ID" value="RXB20098.1"/>
    <property type="molecule type" value="Genomic_DNA"/>
</dbReference>
<protein>
    <submittedName>
        <fullName evidence="2">Replication protein</fullName>
    </submittedName>
</protein>
<dbReference type="InterPro" id="IPR004322">
    <property type="entry name" value="Plasmid_replicase_bac"/>
</dbReference>
<evidence type="ECO:0000313" key="2">
    <source>
        <dbReference type="EMBL" id="RXB20098.1"/>
    </source>
</evidence>
<proteinExistence type="predicted"/>
<dbReference type="InterPro" id="IPR014820">
    <property type="entry name" value="PriCT_1"/>
</dbReference>
<dbReference type="Gene3D" id="1.10.340.50">
    <property type="match status" value="1"/>
</dbReference>
<feature type="domain" description="Primase C-terminal 1" evidence="1">
    <location>
        <begin position="176"/>
        <end position="245"/>
    </location>
</feature>
<organism evidence="2 3">
    <name type="scientific">Escherichia coli</name>
    <dbReference type="NCBI Taxonomy" id="562"/>
    <lineage>
        <taxon>Bacteria</taxon>
        <taxon>Pseudomonadati</taxon>
        <taxon>Pseudomonadota</taxon>
        <taxon>Gammaproteobacteria</taxon>
        <taxon>Enterobacterales</taxon>
        <taxon>Enterobacteriaceae</taxon>
        <taxon>Escherichia</taxon>
    </lineage>
</organism>